<comment type="subcellular location">
    <subcellularLocation>
        <location evidence="1 15">Cytoplasm</location>
    </subcellularLocation>
</comment>
<dbReference type="EMBL" id="LR778175">
    <property type="protein sequence ID" value="CAB1277365.1"/>
    <property type="molecule type" value="Genomic_DNA"/>
</dbReference>
<protein>
    <recommendedName>
        <fullName evidence="11 15">Leucyl/phenylalanyl-tRNA--protein transferase</fullName>
        <ecNumber evidence="10 15">2.3.2.6</ecNumber>
    </recommendedName>
    <alternativeName>
        <fullName evidence="12 15">L/F-transferase</fullName>
    </alternativeName>
    <alternativeName>
        <fullName evidence="13 15">Leucyltransferase</fullName>
    </alternativeName>
    <alternativeName>
        <fullName evidence="14 15">Phenyalanyltransferase</fullName>
    </alternativeName>
</protein>
<evidence type="ECO:0000256" key="14">
    <source>
        <dbReference type="ARBA" id="ARBA00083640"/>
    </source>
</evidence>
<dbReference type="NCBIfam" id="TIGR00667">
    <property type="entry name" value="aat"/>
    <property type="match status" value="1"/>
</dbReference>
<evidence type="ECO:0000256" key="5">
    <source>
        <dbReference type="ARBA" id="ARBA00050607"/>
    </source>
</evidence>
<dbReference type="FunFam" id="3.30.70.3550:FF:000001">
    <property type="entry name" value="Leucyl/phenylalanyl-tRNA--protein transferase"/>
    <property type="match status" value="1"/>
</dbReference>
<evidence type="ECO:0000256" key="9">
    <source>
        <dbReference type="ARBA" id="ARBA00061535"/>
    </source>
</evidence>
<dbReference type="InterPro" id="IPR004616">
    <property type="entry name" value="Leu/Phe-tRNA_Trfase"/>
</dbReference>
<dbReference type="EC" id="2.3.2.6" evidence="10 15"/>
<dbReference type="GO" id="GO:0030163">
    <property type="term" value="P:protein catabolic process"/>
    <property type="evidence" value="ECO:0007669"/>
    <property type="project" value="UniProtKB-UniRule"/>
</dbReference>
<dbReference type="SUPFAM" id="SSF55729">
    <property type="entry name" value="Acyl-CoA N-acyltransferases (Nat)"/>
    <property type="match status" value="1"/>
</dbReference>
<evidence type="ECO:0000256" key="3">
    <source>
        <dbReference type="ARBA" id="ARBA00022679"/>
    </source>
</evidence>
<comment type="catalytic activity">
    <reaction evidence="5 15">
        <text>L-phenylalanyl-tRNA(Phe) + an N-terminal L-alpha-aminoacyl-[protein] = an N-terminal L-phenylalanyl-L-alpha-aminoacyl-[protein] + tRNA(Phe)</text>
        <dbReference type="Rhea" id="RHEA:43632"/>
        <dbReference type="Rhea" id="RHEA-COMP:9668"/>
        <dbReference type="Rhea" id="RHEA-COMP:9699"/>
        <dbReference type="Rhea" id="RHEA-COMP:10636"/>
        <dbReference type="Rhea" id="RHEA-COMP:10637"/>
        <dbReference type="ChEBI" id="CHEBI:78442"/>
        <dbReference type="ChEBI" id="CHEBI:78531"/>
        <dbReference type="ChEBI" id="CHEBI:78597"/>
        <dbReference type="ChEBI" id="CHEBI:83561"/>
        <dbReference type="EC" id="2.3.2.6"/>
    </reaction>
</comment>
<keyword evidence="4 15" id="KW-0012">Acyltransferase</keyword>
<dbReference type="PANTHER" id="PTHR30098">
    <property type="entry name" value="LEUCYL/PHENYLALANYL-TRNA--PROTEIN TRANSFERASE"/>
    <property type="match status" value="1"/>
</dbReference>
<keyword evidence="3 15" id="KW-0808">Transferase</keyword>
<evidence type="ECO:0000256" key="4">
    <source>
        <dbReference type="ARBA" id="ARBA00023315"/>
    </source>
</evidence>
<dbReference type="GO" id="GO:0005737">
    <property type="term" value="C:cytoplasm"/>
    <property type="evidence" value="ECO:0007669"/>
    <property type="project" value="UniProtKB-SubCell"/>
</dbReference>
<organism evidence="16 17">
    <name type="scientific">Candidatus Nitrosacidococcus tergens</name>
    <dbReference type="NCBI Taxonomy" id="553981"/>
    <lineage>
        <taxon>Bacteria</taxon>
        <taxon>Pseudomonadati</taxon>
        <taxon>Pseudomonadota</taxon>
        <taxon>Gammaproteobacteria</taxon>
        <taxon>Chromatiales</taxon>
        <taxon>Chromatiaceae</taxon>
        <taxon>Candidatus Nitrosacidococcus</taxon>
    </lineage>
</organism>
<evidence type="ECO:0000256" key="10">
    <source>
        <dbReference type="ARBA" id="ARBA00066767"/>
    </source>
</evidence>
<dbReference type="GO" id="GO:0008914">
    <property type="term" value="F:leucyl-tRNA--protein transferase activity"/>
    <property type="evidence" value="ECO:0007669"/>
    <property type="project" value="UniProtKB-UniRule"/>
</dbReference>
<evidence type="ECO:0000256" key="15">
    <source>
        <dbReference type="HAMAP-Rule" id="MF_00688"/>
    </source>
</evidence>
<dbReference type="HAMAP" id="MF_00688">
    <property type="entry name" value="Leu_Phe_trans"/>
    <property type="match status" value="1"/>
</dbReference>
<dbReference type="PANTHER" id="PTHR30098:SF2">
    <property type="entry name" value="LEUCYL_PHENYLALANYL-TRNA--PROTEIN TRANSFERASE"/>
    <property type="match status" value="1"/>
</dbReference>
<keyword evidence="2 15" id="KW-0963">Cytoplasm</keyword>
<evidence type="ECO:0000313" key="16">
    <source>
        <dbReference type="EMBL" id="CAB1277365.1"/>
    </source>
</evidence>
<reference evidence="16 17" key="1">
    <citation type="submission" date="2020-03" db="EMBL/GenBank/DDBJ databases">
        <authorList>
            <person name="Picone N."/>
        </authorList>
    </citation>
    <scope>NUCLEOTIDE SEQUENCE [LARGE SCALE GENOMIC DNA]</scope>
    <source>
        <strain evidence="16">NSCAC1</strain>
    </source>
</reference>
<comment type="catalytic activity">
    <reaction evidence="7 15">
        <text>N-terminal L-lysyl-[protein] + L-leucyl-tRNA(Leu) = N-terminal L-leucyl-L-lysyl-[protein] + tRNA(Leu) + H(+)</text>
        <dbReference type="Rhea" id="RHEA:12340"/>
        <dbReference type="Rhea" id="RHEA-COMP:9613"/>
        <dbReference type="Rhea" id="RHEA-COMP:9622"/>
        <dbReference type="Rhea" id="RHEA-COMP:12670"/>
        <dbReference type="Rhea" id="RHEA-COMP:12671"/>
        <dbReference type="ChEBI" id="CHEBI:15378"/>
        <dbReference type="ChEBI" id="CHEBI:65249"/>
        <dbReference type="ChEBI" id="CHEBI:78442"/>
        <dbReference type="ChEBI" id="CHEBI:78494"/>
        <dbReference type="ChEBI" id="CHEBI:133043"/>
        <dbReference type="EC" id="2.3.2.6"/>
    </reaction>
</comment>
<evidence type="ECO:0000256" key="13">
    <source>
        <dbReference type="ARBA" id="ARBA00077165"/>
    </source>
</evidence>
<dbReference type="KEGG" id="ntg:NSCAC_1633"/>
<sequence>MISPYYIDPNDSSYFFPDSKLALLDPNGLLAIGGDLSPKRIIYAYCQGIFPWYSQGQPILWWSPNPRMILFPDKLKISRSLKKRLNRSEHTFITVNKNFQGVIQACANTPRHGIISTWLTTEMQIAYTQLHNMEIAHSIEVWEKSNLIGGLYGLHIGRIFFGESMFSLRSDASKIALAYLCDYLQQKGVSLIDCQVESDHLLRLGAQAIARDLFIRWVQKLCDPSIVNNLK</sequence>
<dbReference type="InterPro" id="IPR016181">
    <property type="entry name" value="Acyl_CoA_acyltransferase"/>
</dbReference>
<evidence type="ECO:0000256" key="6">
    <source>
        <dbReference type="ARBA" id="ARBA00050652"/>
    </source>
</evidence>
<comment type="similarity">
    <text evidence="9 15">Belongs to the L/F-transferase family.</text>
</comment>
<dbReference type="AlphaFoldDB" id="A0A7G1QCG3"/>
<evidence type="ECO:0000256" key="11">
    <source>
        <dbReference type="ARBA" id="ARBA00074372"/>
    </source>
</evidence>
<comment type="catalytic activity">
    <reaction evidence="6 15">
        <text>N-terminal L-arginyl-[protein] + L-leucyl-tRNA(Leu) = N-terminal L-leucyl-L-arginyl-[protein] + tRNA(Leu) + H(+)</text>
        <dbReference type="Rhea" id="RHEA:50416"/>
        <dbReference type="Rhea" id="RHEA-COMP:9613"/>
        <dbReference type="Rhea" id="RHEA-COMP:9622"/>
        <dbReference type="Rhea" id="RHEA-COMP:12672"/>
        <dbReference type="Rhea" id="RHEA-COMP:12673"/>
        <dbReference type="ChEBI" id="CHEBI:15378"/>
        <dbReference type="ChEBI" id="CHEBI:64719"/>
        <dbReference type="ChEBI" id="CHEBI:78442"/>
        <dbReference type="ChEBI" id="CHEBI:78494"/>
        <dbReference type="ChEBI" id="CHEBI:133044"/>
        <dbReference type="EC" id="2.3.2.6"/>
    </reaction>
</comment>
<dbReference type="InterPro" id="IPR042203">
    <property type="entry name" value="Leu/Phe-tRNA_Trfase_C"/>
</dbReference>
<evidence type="ECO:0000256" key="2">
    <source>
        <dbReference type="ARBA" id="ARBA00022490"/>
    </source>
</evidence>
<evidence type="ECO:0000256" key="12">
    <source>
        <dbReference type="ARBA" id="ARBA00077136"/>
    </source>
</evidence>
<name>A0A7G1QCG3_9GAMM</name>
<evidence type="ECO:0000313" key="17">
    <source>
        <dbReference type="Proteomes" id="UP000516072"/>
    </source>
</evidence>
<evidence type="ECO:0000256" key="8">
    <source>
        <dbReference type="ARBA" id="ARBA00054043"/>
    </source>
</evidence>
<proteinExistence type="inferred from homology"/>
<evidence type="ECO:0000256" key="7">
    <source>
        <dbReference type="ARBA" id="ARBA00051538"/>
    </source>
</evidence>
<keyword evidence="17" id="KW-1185">Reference proteome</keyword>
<dbReference type="Pfam" id="PF03588">
    <property type="entry name" value="Leu_Phe_trans"/>
    <property type="match status" value="1"/>
</dbReference>
<gene>
    <name evidence="15 16" type="primary">aat</name>
    <name evidence="16" type="ORF">NSCAC_1633</name>
</gene>
<dbReference type="InterPro" id="IPR042221">
    <property type="entry name" value="Leu/Phe-tRNA_Trfase_N"/>
</dbReference>
<accession>A0A7G1QCG3</accession>
<dbReference type="RefSeq" id="WP_197744287.1">
    <property type="nucleotide sequence ID" value="NZ_LR778175.1"/>
</dbReference>
<dbReference type="Gene3D" id="3.40.630.70">
    <property type="entry name" value="Leucyl/phenylalanyl-tRNA-protein transferase, C-terminal domain"/>
    <property type="match status" value="1"/>
</dbReference>
<dbReference type="Gene3D" id="3.30.70.3550">
    <property type="entry name" value="Leucyl/phenylalanyl-tRNA-protein transferase, N-terminal domain"/>
    <property type="match status" value="1"/>
</dbReference>
<evidence type="ECO:0000256" key="1">
    <source>
        <dbReference type="ARBA" id="ARBA00004496"/>
    </source>
</evidence>
<dbReference type="Proteomes" id="UP000516072">
    <property type="component" value="Chromosome"/>
</dbReference>
<comment type="function">
    <text evidence="8 15">Functions in the N-end rule pathway of protein degradation where it conjugates Leu, Phe and, less efficiently, Met from aminoacyl-tRNAs to the N-termini of proteins containing an N-terminal arginine or lysine.</text>
</comment>